<dbReference type="Proteomes" id="UP001204772">
    <property type="component" value="Unassembled WGS sequence"/>
</dbReference>
<dbReference type="InterPro" id="IPR052701">
    <property type="entry name" value="GAG_Ulvan_Degrading_Sulfatases"/>
</dbReference>
<dbReference type="EMBL" id="JAMZEL010000011">
    <property type="protein sequence ID" value="MCP1385074.1"/>
    <property type="molecule type" value="Genomic_DNA"/>
</dbReference>
<dbReference type="PANTHER" id="PTHR43751:SF1">
    <property type="entry name" value="SULFATASE ATSG-RELATED"/>
    <property type="match status" value="1"/>
</dbReference>
<evidence type="ECO:0000259" key="1">
    <source>
        <dbReference type="Pfam" id="PF00884"/>
    </source>
</evidence>
<feature type="domain" description="Sulfatase N-terminal" evidence="1">
    <location>
        <begin position="1"/>
        <end position="236"/>
    </location>
</feature>
<dbReference type="RefSeq" id="WP_253531137.1">
    <property type="nucleotide sequence ID" value="NZ_JAMZEL010000011.1"/>
</dbReference>
<organism evidence="2 3">
    <name type="scientific">Runella salmonicolor</name>
    <dbReference type="NCBI Taxonomy" id="2950278"/>
    <lineage>
        <taxon>Bacteria</taxon>
        <taxon>Pseudomonadati</taxon>
        <taxon>Bacteroidota</taxon>
        <taxon>Cytophagia</taxon>
        <taxon>Cytophagales</taxon>
        <taxon>Spirosomataceae</taxon>
        <taxon>Runella</taxon>
    </lineage>
</organism>
<sequence>MLTGRNPWQLDAAMNHSIFFPNYFKTYPEVLDENGYFVGYTGKGYAPGKAFKEDGSKREILIKDFSAHKTTPPTKYISNNDYASNFGAFLEASDKKPWAFWLGFTEPHRAYEYGSGVAKGGKKLGMVDNIPKYYPDSDTTRNDLLDYAMEIEYMDSHIERVLKILEASRQLENTLIVFTSDHGMPFPRVKGNQYLNSNNVPFAVMWKKGIKNAGRVVTDYVNMTDLAPTFLEVAGITVQKSGMRPITGKSLVPIFNATKSGQVDAARNFQLVGQERHDFGRPKDVGYPVRGMHKNGFLYLKNYEPDRWPACNPETGYLNCDGGPVKTMLLDHRRKGIDKYFWKLSFGKRPAEELYDLSKDPDCINNLAQNSNYQSIKKSMEREMEAKLLAQGDLRMQGYGHLYEQYPGAEVNGFYERFMKGEKFKLGWVNEGDFEKEAIKD</sequence>
<dbReference type="Pfam" id="PF00884">
    <property type="entry name" value="Sulfatase"/>
    <property type="match status" value="1"/>
</dbReference>
<evidence type="ECO:0000313" key="2">
    <source>
        <dbReference type="EMBL" id="MCP1385074.1"/>
    </source>
</evidence>
<proteinExistence type="predicted"/>
<comment type="caution">
    <text evidence="2">The sequence shown here is derived from an EMBL/GenBank/DDBJ whole genome shotgun (WGS) entry which is preliminary data.</text>
</comment>
<protein>
    <submittedName>
        <fullName evidence="2">Sulfatase-like hydrolase/transferase</fullName>
    </submittedName>
</protein>
<dbReference type="InterPro" id="IPR017850">
    <property type="entry name" value="Alkaline_phosphatase_core_sf"/>
</dbReference>
<accession>A0ABT1FTI5</accession>
<dbReference type="InterPro" id="IPR000917">
    <property type="entry name" value="Sulfatase_N"/>
</dbReference>
<keyword evidence="3" id="KW-1185">Reference proteome</keyword>
<reference evidence="2 3" key="1">
    <citation type="submission" date="2022-06" db="EMBL/GenBank/DDBJ databases">
        <title>Runella sp. S5 genome sequencing.</title>
        <authorList>
            <person name="Park S."/>
        </authorList>
    </citation>
    <scope>NUCLEOTIDE SEQUENCE [LARGE SCALE GENOMIC DNA]</scope>
    <source>
        <strain evidence="2 3">S5</strain>
    </source>
</reference>
<name>A0ABT1FTI5_9BACT</name>
<dbReference type="SUPFAM" id="SSF53649">
    <property type="entry name" value="Alkaline phosphatase-like"/>
    <property type="match status" value="1"/>
</dbReference>
<dbReference type="PANTHER" id="PTHR43751">
    <property type="entry name" value="SULFATASE"/>
    <property type="match status" value="1"/>
</dbReference>
<dbReference type="Gene3D" id="3.40.720.10">
    <property type="entry name" value="Alkaline Phosphatase, subunit A"/>
    <property type="match status" value="1"/>
</dbReference>
<gene>
    <name evidence="2" type="ORF">NCI00_21730</name>
</gene>
<evidence type="ECO:0000313" key="3">
    <source>
        <dbReference type="Proteomes" id="UP001204772"/>
    </source>
</evidence>